<comment type="caution">
    <text evidence="1">The sequence shown here is derived from an EMBL/GenBank/DDBJ whole genome shotgun (WGS) entry which is preliminary data.</text>
</comment>
<proteinExistence type="predicted"/>
<gene>
    <name evidence="1" type="ORF">S01H1_14581</name>
</gene>
<dbReference type="AlphaFoldDB" id="X0RFQ5"/>
<reference evidence="1" key="1">
    <citation type="journal article" date="2014" name="Front. Microbiol.">
        <title>High frequency of phylogenetically diverse reductive dehalogenase-homologous genes in deep subseafloor sedimentary metagenomes.</title>
        <authorList>
            <person name="Kawai M."/>
            <person name="Futagami T."/>
            <person name="Toyoda A."/>
            <person name="Takaki Y."/>
            <person name="Nishi S."/>
            <person name="Hori S."/>
            <person name="Arai W."/>
            <person name="Tsubouchi T."/>
            <person name="Morono Y."/>
            <person name="Uchiyama I."/>
            <person name="Ito T."/>
            <person name="Fujiyama A."/>
            <person name="Inagaki F."/>
            <person name="Takami H."/>
        </authorList>
    </citation>
    <scope>NUCLEOTIDE SEQUENCE</scope>
    <source>
        <strain evidence="1">Expedition CK06-06</strain>
    </source>
</reference>
<evidence type="ECO:0000313" key="1">
    <source>
        <dbReference type="EMBL" id="GAF67593.1"/>
    </source>
</evidence>
<organism evidence="1">
    <name type="scientific">marine sediment metagenome</name>
    <dbReference type="NCBI Taxonomy" id="412755"/>
    <lineage>
        <taxon>unclassified sequences</taxon>
        <taxon>metagenomes</taxon>
        <taxon>ecological metagenomes</taxon>
    </lineage>
</organism>
<sequence length="61" mass="6739">MITVTIAINGQVILARSSVNQKKKKYGKTIYKCDNGSIILHNSDDGAVELAKKMLDTIKEM</sequence>
<dbReference type="EMBL" id="BARS01007594">
    <property type="protein sequence ID" value="GAF67593.1"/>
    <property type="molecule type" value="Genomic_DNA"/>
</dbReference>
<accession>X0RFQ5</accession>
<protein>
    <submittedName>
        <fullName evidence="1">Uncharacterized protein</fullName>
    </submittedName>
</protein>
<name>X0RFQ5_9ZZZZ</name>